<comment type="similarity">
    <text evidence="1">Belongs to the SEC6 family.</text>
</comment>
<dbReference type="PANTHER" id="PTHR21292:SF1">
    <property type="entry name" value="EXOCYST COMPLEX COMPONENT 3"/>
    <property type="match status" value="1"/>
</dbReference>
<evidence type="ECO:0000313" key="5">
    <source>
        <dbReference type="Proteomes" id="UP000703269"/>
    </source>
</evidence>
<dbReference type="InterPro" id="IPR042532">
    <property type="entry name" value="EXOC3/Sec6_C"/>
</dbReference>
<evidence type="ECO:0000313" key="4">
    <source>
        <dbReference type="EMBL" id="GJE90326.1"/>
    </source>
</evidence>
<reference evidence="4 5" key="1">
    <citation type="submission" date="2021-08" db="EMBL/GenBank/DDBJ databases">
        <title>Draft Genome Sequence of Phanerochaete sordida strain YK-624.</title>
        <authorList>
            <person name="Mori T."/>
            <person name="Dohra H."/>
            <person name="Suzuki T."/>
            <person name="Kawagishi H."/>
            <person name="Hirai H."/>
        </authorList>
    </citation>
    <scope>NUCLEOTIDE SEQUENCE [LARGE SCALE GENOMIC DNA]</scope>
    <source>
        <strain evidence="4 5">YK-624</strain>
    </source>
</reference>
<dbReference type="PANTHER" id="PTHR21292">
    <property type="entry name" value="EXOCYST COMPLEX COMPONENT SEC6-RELATED"/>
    <property type="match status" value="1"/>
</dbReference>
<dbReference type="GO" id="GO:0006887">
    <property type="term" value="P:exocytosis"/>
    <property type="evidence" value="ECO:0007669"/>
    <property type="project" value="UniProtKB-KW"/>
</dbReference>
<dbReference type="Gene3D" id="1.10.357.50">
    <property type="match status" value="1"/>
</dbReference>
<name>A0A9P3LCB1_9APHY</name>
<dbReference type="FunFam" id="1.10.357.50:FF:000006">
    <property type="entry name" value="Exocyst complex component sec6"/>
    <property type="match status" value="1"/>
</dbReference>
<dbReference type="OrthoDB" id="190098at2759"/>
<dbReference type="GO" id="GO:0000145">
    <property type="term" value="C:exocyst"/>
    <property type="evidence" value="ECO:0007669"/>
    <property type="project" value="InterPro"/>
</dbReference>
<keyword evidence="2" id="KW-0813">Transport</keyword>
<evidence type="ECO:0000256" key="3">
    <source>
        <dbReference type="ARBA" id="ARBA00022483"/>
    </source>
</evidence>
<accession>A0A9P3LCB1</accession>
<dbReference type="GO" id="GO:0051601">
    <property type="term" value="P:exocyst localization"/>
    <property type="evidence" value="ECO:0007669"/>
    <property type="project" value="TreeGrafter"/>
</dbReference>
<dbReference type="Gene3D" id="1.10.357.70">
    <property type="entry name" value="Exocyst complex component Sec6, C-terminal domain"/>
    <property type="match status" value="1"/>
</dbReference>
<keyword evidence="5" id="KW-1185">Reference proteome</keyword>
<dbReference type="Proteomes" id="UP000703269">
    <property type="component" value="Unassembled WGS sequence"/>
</dbReference>
<dbReference type="EMBL" id="BPQB01000016">
    <property type="protein sequence ID" value="GJE90326.1"/>
    <property type="molecule type" value="Genomic_DNA"/>
</dbReference>
<gene>
    <name evidence="4" type="ORF">PsYK624_064560</name>
</gene>
<keyword evidence="3" id="KW-0268">Exocytosis</keyword>
<evidence type="ECO:0000256" key="1">
    <source>
        <dbReference type="ARBA" id="ARBA00009447"/>
    </source>
</evidence>
<dbReference type="AlphaFoldDB" id="A0A9P3LCB1"/>
<dbReference type="InterPro" id="IPR010326">
    <property type="entry name" value="EXOC3/Sec6"/>
</dbReference>
<dbReference type="GO" id="GO:0000149">
    <property type="term" value="F:SNARE binding"/>
    <property type="evidence" value="ECO:0007669"/>
    <property type="project" value="TreeGrafter"/>
</dbReference>
<proteinExistence type="inferred from homology"/>
<dbReference type="Pfam" id="PF06046">
    <property type="entry name" value="Sec6"/>
    <property type="match status" value="1"/>
</dbReference>
<organism evidence="4 5">
    <name type="scientific">Phanerochaete sordida</name>
    <dbReference type="NCBI Taxonomy" id="48140"/>
    <lineage>
        <taxon>Eukaryota</taxon>
        <taxon>Fungi</taxon>
        <taxon>Dikarya</taxon>
        <taxon>Basidiomycota</taxon>
        <taxon>Agaricomycotina</taxon>
        <taxon>Agaricomycetes</taxon>
        <taxon>Polyporales</taxon>
        <taxon>Phanerochaetaceae</taxon>
        <taxon>Phanerochaete</taxon>
    </lineage>
</organism>
<sequence>MSMAAPVSAAQAVGEFLQSPDDLLKLAAFRKKLEKEKASIDVRLKNGVKEQLDATRGGLRKLFSTRGNVQGMKDEVEAMDKMCNDPKIVVSTFDQISRVSMVHRNFEQTEEMVSNLLQMTSKLDDLENMLSEDCEDILGPAPNLLRIHYQINRLEAFRNQTMHQAKKSSKEVRARLTRYFDRLNRLISAFDEYIYALSRNIVPIVRAGHPDVIVKLVKIIEIESKEDQKAIALKLVKKAAKMDVASKFRSMQANARVLKYYHSKLQKAIGETIRQSFDEAFEDEGGNPIAFLENSAWIYQDLIAIEERVAPCFPEDYSIYMQYAREYHKALYAMINKTMAADPDASVLLFLHGWIKEYKKNMKELNVPPEAMEPPLLDGNEQTLIDDYLKLIVAKLDEWTNNLMKTELEAFTTRAEPPEVDSDGLYGMQGAVILFQMVNQQVDAAMDSGQGVILARVVEEVSRVMRGIQEQWTRLVDAEYKKQTEKPEEVAGGLVEYCIALANDQLRAADFAETLSARIEPLVSEKYSGVIHDRLNDAIDGYLDVAKKCTQTLIDMIFNDLKPANKQLFQPTWYDGITAQIVETMRDYMNDYQTYLNQSLFDLLVEDLLDAFLVTYITALANAPKLKIPAATERIKDDISEVYKFFGTYKKTKELEPRLEVLEQILSLLEASKSLVFLSYWSFAKVHGPNIAFVENLMKARGDFDRSAVSEVMESIKRKVKDEDLQDPEEPTIMKKIAIQGALSRFLQRT</sequence>
<evidence type="ECO:0000256" key="2">
    <source>
        <dbReference type="ARBA" id="ARBA00022448"/>
    </source>
</evidence>
<protein>
    <submittedName>
        <fullName evidence="4">Exocyst complex component Sec6</fullName>
    </submittedName>
</protein>
<comment type="caution">
    <text evidence="4">The sequence shown here is derived from an EMBL/GenBank/DDBJ whole genome shotgun (WGS) entry which is preliminary data.</text>
</comment>